<protein>
    <submittedName>
        <fullName evidence="2">Uncharacterized protein</fullName>
    </submittedName>
</protein>
<feature type="transmembrane region" description="Helical" evidence="1">
    <location>
        <begin position="6"/>
        <end position="25"/>
    </location>
</feature>
<dbReference type="OrthoDB" id="7778111at2"/>
<name>A0A6L6J689_9RHOB</name>
<evidence type="ECO:0000256" key="1">
    <source>
        <dbReference type="SAM" id="Phobius"/>
    </source>
</evidence>
<keyword evidence="1" id="KW-1133">Transmembrane helix</keyword>
<evidence type="ECO:0000313" key="3">
    <source>
        <dbReference type="Proteomes" id="UP000478183"/>
    </source>
</evidence>
<organism evidence="2 3">
    <name type="scientific">Paracoccus aestuariivivens</name>
    <dbReference type="NCBI Taxonomy" id="1820333"/>
    <lineage>
        <taxon>Bacteria</taxon>
        <taxon>Pseudomonadati</taxon>
        <taxon>Pseudomonadota</taxon>
        <taxon>Alphaproteobacteria</taxon>
        <taxon>Rhodobacterales</taxon>
        <taxon>Paracoccaceae</taxon>
        <taxon>Paracoccus</taxon>
    </lineage>
</organism>
<keyword evidence="1" id="KW-0812">Transmembrane</keyword>
<reference evidence="2 3" key="1">
    <citation type="submission" date="2019-11" db="EMBL/GenBank/DDBJ databases">
        <authorList>
            <person name="Dong K."/>
        </authorList>
    </citation>
    <scope>NUCLEOTIDE SEQUENCE [LARGE SCALE GENOMIC DNA]</scope>
    <source>
        <strain evidence="2 3">NBRC 111993</strain>
    </source>
</reference>
<accession>A0A6L6J689</accession>
<evidence type="ECO:0000313" key="2">
    <source>
        <dbReference type="EMBL" id="MTH76705.1"/>
    </source>
</evidence>
<gene>
    <name evidence="2" type="ORF">GL286_03075</name>
</gene>
<sequence>MLIRVFFRVIPLVMVAVFALGVVVVDGPVDRAREMARLQSHQLAWADGLVKCPKPWGNVPISGCTLGNTPINPRLAH</sequence>
<proteinExistence type="predicted"/>
<dbReference type="EMBL" id="WMIE01000001">
    <property type="protein sequence ID" value="MTH76705.1"/>
    <property type="molecule type" value="Genomic_DNA"/>
</dbReference>
<comment type="caution">
    <text evidence="2">The sequence shown here is derived from an EMBL/GenBank/DDBJ whole genome shotgun (WGS) entry which is preliminary data.</text>
</comment>
<dbReference type="RefSeq" id="WP_155094058.1">
    <property type="nucleotide sequence ID" value="NZ_WMIE01000001.1"/>
</dbReference>
<dbReference type="Proteomes" id="UP000478183">
    <property type="component" value="Unassembled WGS sequence"/>
</dbReference>
<keyword evidence="1" id="KW-0472">Membrane</keyword>
<keyword evidence="3" id="KW-1185">Reference proteome</keyword>
<dbReference type="AlphaFoldDB" id="A0A6L6J689"/>